<dbReference type="InterPro" id="IPR011990">
    <property type="entry name" value="TPR-like_helical_dom_sf"/>
</dbReference>
<dbReference type="FunFam" id="1.25.40.10:FF:000348">
    <property type="entry name" value="Pentatricopeptide repeat-containing protein chloroplastic"/>
    <property type="match status" value="1"/>
</dbReference>
<accession>A0A1Q3D4I1</accession>
<dbReference type="Pfam" id="PF20431">
    <property type="entry name" value="E_motif"/>
    <property type="match status" value="1"/>
</dbReference>
<dbReference type="PANTHER" id="PTHR47926:SF510">
    <property type="entry name" value="PENTATRICOPEPTIDE REPEAT-CONTAINING PROTEIN"/>
    <property type="match status" value="1"/>
</dbReference>
<dbReference type="GO" id="GO:0009451">
    <property type="term" value="P:RNA modification"/>
    <property type="evidence" value="ECO:0007669"/>
    <property type="project" value="InterPro"/>
</dbReference>
<dbReference type="Proteomes" id="UP000187406">
    <property type="component" value="Unassembled WGS sequence"/>
</dbReference>
<dbReference type="SUPFAM" id="SSF48452">
    <property type="entry name" value="TPR-like"/>
    <property type="match status" value="1"/>
</dbReference>
<comment type="caution">
    <text evidence="4">The sequence shown here is derived from an EMBL/GenBank/DDBJ whole genome shotgun (WGS) entry which is preliminary data.</text>
</comment>
<reference evidence="5" key="1">
    <citation type="submission" date="2016-04" db="EMBL/GenBank/DDBJ databases">
        <title>Cephalotus genome sequencing.</title>
        <authorList>
            <person name="Fukushima K."/>
            <person name="Hasebe M."/>
            <person name="Fang X."/>
        </authorList>
    </citation>
    <scope>NUCLEOTIDE SEQUENCE [LARGE SCALE GENOMIC DNA]</scope>
    <source>
        <strain evidence="5">cv. St1</strain>
    </source>
</reference>
<dbReference type="OrthoDB" id="185373at2759"/>
<dbReference type="EMBL" id="BDDD01004283">
    <property type="protein sequence ID" value="GAV87369.1"/>
    <property type="molecule type" value="Genomic_DNA"/>
</dbReference>
<dbReference type="FunFam" id="1.25.40.10:FF:000242">
    <property type="entry name" value="Pentatricopeptide repeat-containing protein"/>
    <property type="match status" value="1"/>
</dbReference>
<feature type="repeat" description="PPR" evidence="2">
    <location>
        <begin position="188"/>
        <end position="222"/>
    </location>
</feature>
<evidence type="ECO:0000256" key="2">
    <source>
        <dbReference type="PROSITE-ProRule" id="PRU00708"/>
    </source>
</evidence>
<feature type="repeat" description="PPR" evidence="2">
    <location>
        <begin position="258"/>
        <end position="288"/>
    </location>
</feature>
<organism evidence="4 5">
    <name type="scientific">Cephalotus follicularis</name>
    <name type="common">Albany pitcher plant</name>
    <dbReference type="NCBI Taxonomy" id="3775"/>
    <lineage>
        <taxon>Eukaryota</taxon>
        <taxon>Viridiplantae</taxon>
        <taxon>Streptophyta</taxon>
        <taxon>Embryophyta</taxon>
        <taxon>Tracheophyta</taxon>
        <taxon>Spermatophyta</taxon>
        <taxon>Magnoliopsida</taxon>
        <taxon>eudicotyledons</taxon>
        <taxon>Gunneridae</taxon>
        <taxon>Pentapetalae</taxon>
        <taxon>rosids</taxon>
        <taxon>fabids</taxon>
        <taxon>Oxalidales</taxon>
        <taxon>Cephalotaceae</taxon>
        <taxon>Cephalotus</taxon>
    </lineage>
</organism>
<keyword evidence="5" id="KW-1185">Reference proteome</keyword>
<dbReference type="AlphaFoldDB" id="A0A1Q3D4I1"/>
<feature type="compositionally biased region" description="Low complexity" evidence="3">
    <location>
        <begin position="1"/>
        <end position="14"/>
    </location>
</feature>
<dbReference type="InterPro" id="IPR046960">
    <property type="entry name" value="PPR_At4g14850-like_plant"/>
</dbReference>
<gene>
    <name evidence="4" type="ORF">CFOL_v3_30795</name>
</gene>
<dbReference type="InParanoid" id="A0A1Q3D4I1"/>
<name>A0A1Q3D4I1_CEPFO</name>
<dbReference type="FunCoup" id="A0A1Q3D4I1">
    <property type="interactions" value="1159"/>
</dbReference>
<dbReference type="InterPro" id="IPR002885">
    <property type="entry name" value="PPR_rpt"/>
</dbReference>
<dbReference type="InterPro" id="IPR046848">
    <property type="entry name" value="E_motif"/>
</dbReference>
<dbReference type="GO" id="GO:0003723">
    <property type="term" value="F:RNA binding"/>
    <property type="evidence" value="ECO:0007669"/>
    <property type="project" value="InterPro"/>
</dbReference>
<dbReference type="PANTHER" id="PTHR47926">
    <property type="entry name" value="PENTATRICOPEPTIDE REPEAT-CONTAINING PROTEIN"/>
    <property type="match status" value="1"/>
</dbReference>
<dbReference type="PROSITE" id="PS51375">
    <property type="entry name" value="PPR"/>
    <property type="match status" value="4"/>
</dbReference>
<dbReference type="Gene3D" id="1.25.40.10">
    <property type="entry name" value="Tetratricopeptide repeat domain"/>
    <property type="match status" value="4"/>
</dbReference>
<keyword evidence="1" id="KW-0677">Repeat</keyword>
<evidence type="ECO:0000256" key="1">
    <source>
        <dbReference type="ARBA" id="ARBA00022737"/>
    </source>
</evidence>
<proteinExistence type="predicted"/>
<evidence type="ECO:0000256" key="3">
    <source>
        <dbReference type="SAM" id="MobiDB-lite"/>
    </source>
</evidence>
<feature type="region of interest" description="Disordered" evidence="3">
    <location>
        <begin position="1"/>
        <end position="42"/>
    </location>
</feature>
<evidence type="ECO:0000313" key="4">
    <source>
        <dbReference type="EMBL" id="GAV87369.1"/>
    </source>
</evidence>
<feature type="repeat" description="PPR" evidence="2">
    <location>
        <begin position="157"/>
        <end position="187"/>
    </location>
</feature>
<dbReference type="NCBIfam" id="TIGR00756">
    <property type="entry name" value="PPR"/>
    <property type="match status" value="3"/>
</dbReference>
<evidence type="ECO:0000313" key="5">
    <source>
        <dbReference type="Proteomes" id="UP000187406"/>
    </source>
</evidence>
<protein>
    <submittedName>
        <fullName evidence="4">PPR domain-containing protein/PPR_1 domain-containing protein/PPR_2 domain-containing protein</fullName>
    </submittedName>
</protein>
<feature type="repeat" description="PPR" evidence="2">
    <location>
        <begin position="289"/>
        <end position="323"/>
    </location>
</feature>
<dbReference type="Pfam" id="PF01535">
    <property type="entry name" value="PPR"/>
    <property type="match status" value="2"/>
</dbReference>
<sequence>MKLTALTATTLTPKQPQPQPQQAPPKQHQHQHQTKPTKYQRISLSTKTNPVDVIVSWTSSISRRCQSGQLPEAAAEFTRMRLSGVTPNHITFITLLSGCADFPLESEFFGALLHGYVRKLGLVGDNVMVGTAVIGMYVKFGRIGLARLVFDAMEVKNSVSWNTMIDGYMRYGEVDDAIKLFDEMPVRDKISWTALINGFVKNGRFEQALECFSEMLISEVEPDYVTMIAVLSACANLGALGLGCWIHRFVLEQDFKNNVRVSNSLVDMYARCGCVDFARQVFEKMPKRTLVSWNSIMVGFAANGLAEEALEYFDLMQKYELKPDGVSFTGALTACSHTGLVDEGLRYFNIMKRVYRISPRIEHYGCVVDLYSRAGRLEEAMRVIENMPMMPNAVVVGSLLAACRTRGDINFAERLMKYLVELDPSIDSNYVLLANMYAAVGRWDGSGKIRAMMKALGIQKKPGISSIEIGCSIHEFVAGDKSHIDTECIYATLQLLSIDLKICGYMPETIVRELYEND</sequence>
<dbReference type="STRING" id="3775.A0A1Q3D4I1"/>
<dbReference type="Pfam" id="PF13041">
    <property type="entry name" value="PPR_2"/>
    <property type="match status" value="3"/>
</dbReference>